<sequence>MSKDAAAAAGIGSASIYSLPDERIEDILRTVVDDSLSRQTGINTLLACMRASRRIYLIGRGILYGEPKPTHCLAPAGPGNECNSSVQPRMLLSGAEGAPNGMFVGLVLKHLWLLCTVESNTVLAGSVRRLDIQAAFQHLEDYAAGVPSEMAARSTSEPLSVFDWQLRMLRTCRHLTHIGVVLRDAEQSRETGEALAEMRDLQSLTLYSRGPRQPDDNPILTFMGRQPRPSASDCERELAIFEAFFTGLGGIHPRRIAQISLRHFQIFDSPNGPTDSDLGRVVSSVTDSVMISVTHLYNFSCLRTLLGPSSQLHQLEIMVIWRTRLLENDESAFAELKGNHLTSIRIFKSFDASGATLANYLYPNVAWRPTYPNRLFRCFLHLRQLSLRMSYGMSLEKLCLLAATSPDVERIDLESCIWIIPFQEQVNYREEDDDDDDDEEDGDERVYDFAQFEEDLIGVFDRWTALEYAHLGLMPHARTEDESAASSDAPFPTLAQWTRSRRIKVEWQTLDPPIEGEGEPSESAPELVDG</sequence>
<keyword evidence="3" id="KW-1185">Reference proteome</keyword>
<dbReference type="AlphaFoldDB" id="A0A2S5B597"/>
<feature type="region of interest" description="Disordered" evidence="1">
    <location>
        <begin position="510"/>
        <end position="530"/>
    </location>
</feature>
<comment type="caution">
    <text evidence="2">The sequence shown here is derived from an EMBL/GenBank/DDBJ whole genome shotgun (WGS) entry which is preliminary data.</text>
</comment>
<feature type="compositionally biased region" description="Low complexity" evidence="1">
    <location>
        <begin position="521"/>
        <end position="530"/>
    </location>
</feature>
<proteinExistence type="predicted"/>
<evidence type="ECO:0000313" key="2">
    <source>
        <dbReference type="EMBL" id="POY71936.1"/>
    </source>
</evidence>
<reference evidence="2 3" key="1">
    <citation type="journal article" date="2018" name="Front. Microbiol.">
        <title>Prospects for Fungal Bioremediation of Acidic Radioactive Waste Sites: Characterization and Genome Sequence of Rhodotorula taiwanensis MD1149.</title>
        <authorList>
            <person name="Tkavc R."/>
            <person name="Matrosova V.Y."/>
            <person name="Grichenko O.E."/>
            <person name="Gostincar C."/>
            <person name="Volpe R.P."/>
            <person name="Klimenkova P."/>
            <person name="Gaidamakova E.K."/>
            <person name="Zhou C.E."/>
            <person name="Stewart B.J."/>
            <person name="Lyman M.G."/>
            <person name="Malfatti S.A."/>
            <person name="Rubinfeld B."/>
            <person name="Courtot M."/>
            <person name="Singh J."/>
            <person name="Dalgard C.L."/>
            <person name="Hamilton T."/>
            <person name="Frey K.G."/>
            <person name="Gunde-Cimerman N."/>
            <person name="Dugan L."/>
            <person name="Daly M.J."/>
        </authorList>
    </citation>
    <scope>NUCLEOTIDE SEQUENCE [LARGE SCALE GENOMIC DNA]</scope>
    <source>
        <strain evidence="2 3">MD1149</strain>
    </source>
</reference>
<dbReference type="EMBL" id="PJQD01000065">
    <property type="protein sequence ID" value="POY71936.1"/>
    <property type="molecule type" value="Genomic_DNA"/>
</dbReference>
<evidence type="ECO:0000313" key="3">
    <source>
        <dbReference type="Proteomes" id="UP000237144"/>
    </source>
</evidence>
<gene>
    <name evidence="2" type="ORF">BMF94_5044</name>
</gene>
<dbReference type="Proteomes" id="UP000237144">
    <property type="component" value="Unassembled WGS sequence"/>
</dbReference>
<evidence type="ECO:0000256" key="1">
    <source>
        <dbReference type="SAM" id="MobiDB-lite"/>
    </source>
</evidence>
<organism evidence="2 3">
    <name type="scientific">Rhodotorula taiwanensis</name>
    <dbReference type="NCBI Taxonomy" id="741276"/>
    <lineage>
        <taxon>Eukaryota</taxon>
        <taxon>Fungi</taxon>
        <taxon>Dikarya</taxon>
        <taxon>Basidiomycota</taxon>
        <taxon>Pucciniomycotina</taxon>
        <taxon>Microbotryomycetes</taxon>
        <taxon>Sporidiobolales</taxon>
        <taxon>Sporidiobolaceae</taxon>
        <taxon>Rhodotorula</taxon>
    </lineage>
</organism>
<accession>A0A2S5B597</accession>
<name>A0A2S5B597_9BASI</name>
<protein>
    <submittedName>
        <fullName evidence="2">Uncharacterized protein</fullName>
    </submittedName>
</protein>